<keyword evidence="2" id="KW-1185">Reference proteome</keyword>
<accession>A0ABP1BE76</accession>
<dbReference type="Proteomes" id="UP001497522">
    <property type="component" value="Chromosome 3"/>
</dbReference>
<dbReference type="EMBL" id="OZ023704">
    <property type="protein sequence ID" value="CAK9873584.1"/>
    <property type="molecule type" value="Genomic_DNA"/>
</dbReference>
<organism evidence="1 2">
    <name type="scientific">Sphagnum jensenii</name>
    <dbReference type="NCBI Taxonomy" id="128206"/>
    <lineage>
        <taxon>Eukaryota</taxon>
        <taxon>Viridiplantae</taxon>
        <taxon>Streptophyta</taxon>
        <taxon>Embryophyta</taxon>
        <taxon>Bryophyta</taxon>
        <taxon>Sphagnophytina</taxon>
        <taxon>Sphagnopsida</taxon>
        <taxon>Sphagnales</taxon>
        <taxon>Sphagnaceae</taxon>
        <taxon>Sphagnum</taxon>
    </lineage>
</organism>
<proteinExistence type="predicted"/>
<evidence type="ECO:0000313" key="1">
    <source>
        <dbReference type="EMBL" id="CAK9873584.1"/>
    </source>
</evidence>
<sequence>MKEAAAQFESTLLRPGITAGTLEEHLGGLATAAEQPVGRPQEPVENFLGYLCGGLLTLSSSKFSLNREEAGGRGWRQWAPQERS</sequence>
<gene>
    <name evidence="1" type="ORF">CSSPJE1EN2_LOCUS16056</name>
</gene>
<name>A0ABP1BE76_9BRYO</name>
<evidence type="ECO:0000313" key="2">
    <source>
        <dbReference type="Proteomes" id="UP001497522"/>
    </source>
</evidence>
<reference evidence="1" key="1">
    <citation type="submission" date="2024-03" db="EMBL/GenBank/DDBJ databases">
        <authorList>
            <consortium name="ELIXIR-Norway"/>
            <consortium name="Elixir Norway"/>
        </authorList>
    </citation>
    <scope>NUCLEOTIDE SEQUENCE</scope>
</reference>
<protein>
    <submittedName>
        <fullName evidence="1">Uncharacterized protein</fullName>
    </submittedName>
</protein>